<evidence type="ECO:0000313" key="2">
    <source>
        <dbReference type="Proteomes" id="UP001048763"/>
    </source>
</evidence>
<dbReference type="Proteomes" id="UP001048763">
    <property type="component" value="Unassembled WGS sequence"/>
</dbReference>
<evidence type="ECO:0000313" key="1">
    <source>
        <dbReference type="EMBL" id="MBV4544677.1"/>
    </source>
</evidence>
<comment type="caution">
    <text evidence="1">The sequence shown here is derived from an EMBL/GenBank/DDBJ whole genome shotgun (WGS) entry which is preliminary data.</text>
</comment>
<dbReference type="EMBL" id="JAHSTX010000001">
    <property type="protein sequence ID" value="MBV4544677.1"/>
    <property type="molecule type" value="Genomic_DNA"/>
</dbReference>
<accession>A0ABS6REP5</accession>
<dbReference type="CDD" id="cd22231">
    <property type="entry name" value="RHH_NikR_HicB-like"/>
    <property type="match status" value="1"/>
</dbReference>
<gene>
    <name evidence="1" type="ORF">KVG85_00990</name>
</gene>
<reference evidence="1" key="1">
    <citation type="submission" date="2021-06" db="EMBL/GenBank/DDBJ databases">
        <title>Updating the genus Pseudomonas: Description of 43 new species and partition of the Pseudomonas putida group.</title>
        <authorList>
            <person name="Girard L."/>
            <person name="Lood C."/>
            <person name="Vandamme P."/>
            <person name="Rokni-Zadeh H."/>
            <person name="Van Noort V."/>
            <person name="Hofte M."/>
            <person name="Lavigne R."/>
            <person name="De Mot R."/>
        </authorList>
    </citation>
    <scope>NUCLEOTIDE SEQUENCE</scope>
    <source>
        <strain evidence="1">SWRI88</strain>
    </source>
</reference>
<name>A0ABS6REP5_9PSED</name>
<sequence>MANTPTVTMRLPQELIERVDAYAKRVTGDTGVEVNRTAAIRALLVAGLEVKEKGKQ</sequence>
<protein>
    <submittedName>
        <fullName evidence="1">Ribbon-helix-helix domain-containing protein</fullName>
    </submittedName>
</protein>
<organism evidence="1 2">
    <name type="scientific">Pseudomonas triticicola</name>
    <dbReference type="NCBI Taxonomy" id="2842345"/>
    <lineage>
        <taxon>Bacteria</taxon>
        <taxon>Pseudomonadati</taxon>
        <taxon>Pseudomonadota</taxon>
        <taxon>Gammaproteobacteria</taxon>
        <taxon>Pseudomonadales</taxon>
        <taxon>Pseudomonadaceae</taxon>
        <taxon>Pseudomonas</taxon>
    </lineage>
</organism>
<keyword evidence="2" id="KW-1185">Reference proteome</keyword>
<proteinExistence type="predicted"/>